<protein>
    <submittedName>
        <fullName evidence="1">Uncharacterized protein</fullName>
    </submittedName>
</protein>
<evidence type="ECO:0000313" key="1">
    <source>
        <dbReference type="EMBL" id="MBB2158372.1"/>
    </source>
</evidence>
<dbReference type="AlphaFoldDB" id="A0A7W4I8S3"/>
<sequence length="76" mass="8093">MAVLEGLPLRQLADPACRAVLHDATWCAYDLYAWLAFPDAACRRAIAAAQAVVREADGGHGTPLAGAEGFYRCYGP</sequence>
<evidence type="ECO:0000313" key="2">
    <source>
        <dbReference type="Proteomes" id="UP000550787"/>
    </source>
</evidence>
<dbReference type="RefSeq" id="WP_183116712.1">
    <property type="nucleotide sequence ID" value="NZ_JABEQG010000079.1"/>
</dbReference>
<comment type="caution">
    <text evidence="1">The sequence shown here is derived from an EMBL/GenBank/DDBJ whole genome shotgun (WGS) entry which is preliminary data.</text>
</comment>
<accession>A0A7W4I8S3</accession>
<dbReference type="Proteomes" id="UP000550787">
    <property type="component" value="Unassembled WGS sequence"/>
</dbReference>
<proteinExistence type="predicted"/>
<name>A0A7W4I8S3_GLUDI</name>
<reference evidence="1 2" key="1">
    <citation type="submission" date="2020-04" db="EMBL/GenBank/DDBJ databases">
        <title>Description of novel Gluconacetobacter.</title>
        <authorList>
            <person name="Sombolestani A."/>
        </authorList>
    </citation>
    <scope>NUCLEOTIDE SEQUENCE [LARGE SCALE GENOMIC DNA]</scope>
    <source>
        <strain evidence="1 2">LMG 7603</strain>
    </source>
</reference>
<gene>
    <name evidence="1" type="ORF">HLH33_19110</name>
</gene>
<organism evidence="1 2">
    <name type="scientific">Gluconacetobacter diazotrophicus</name>
    <name type="common">Acetobacter diazotrophicus</name>
    <dbReference type="NCBI Taxonomy" id="33996"/>
    <lineage>
        <taxon>Bacteria</taxon>
        <taxon>Pseudomonadati</taxon>
        <taxon>Pseudomonadota</taxon>
        <taxon>Alphaproteobacteria</taxon>
        <taxon>Acetobacterales</taxon>
        <taxon>Acetobacteraceae</taxon>
        <taxon>Gluconacetobacter</taxon>
    </lineage>
</organism>
<dbReference type="EMBL" id="JABEQG010000079">
    <property type="protein sequence ID" value="MBB2158372.1"/>
    <property type="molecule type" value="Genomic_DNA"/>
</dbReference>